<reference evidence="3" key="1">
    <citation type="submission" date="2019-02" db="EMBL/GenBank/DDBJ databases">
        <authorList>
            <person name="Gruber-Vodicka R. H."/>
            <person name="Seah K. B. B."/>
        </authorList>
    </citation>
    <scope>NUCLEOTIDE SEQUENCE</scope>
    <source>
        <strain evidence="3">BECK_SA2B12</strain>
        <strain evidence="2">BECK_SA2B15</strain>
        <strain evidence="1">BECK_SA2B20</strain>
    </source>
</reference>
<gene>
    <name evidence="2" type="ORF">BECKH772A_GA0070896_101596</name>
    <name evidence="1" type="ORF">BECKH772B_GA0070898_101477</name>
    <name evidence="3" type="ORF">BECKH772C_GA0070978_101447</name>
</gene>
<organism evidence="3">
    <name type="scientific">Candidatus Kentrum eta</name>
    <dbReference type="NCBI Taxonomy" id="2126337"/>
    <lineage>
        <taxon>Bacteria</taxon>
        <taxon>Pseudomonadati</taxon>
        <taxon>Pseudomonadota</taxon>
        <taxon>Gammaproteobacteria</taxon>
        <taxon>Candidatus Kentrum</taxon>
    </lineage>
</organism>
<dbReference type="Pfam" id="PF25734">
    <property type="entry name" value="RelB_like_antitoxin"/>
    <property type="match status" value="1"/>
</dbReference>
<name>A0A450VG84_9GAMM</name>
<dbReference type="EMBL" id="CAADFG010000159">
    <property type="protein sequence ID" value="VFJ99301.1"/>
    <property type="molecule type" value="Genomic_DNA"/>
</dbReference>
<dbReference type="AlphaFoldDB" id="A0A450VG84"/>
<dbReference type="EMBL" id="CAADFJ010000144">
    <property type="protein sequence ID" value="VFK03768.1"/>
    <property type="molecule type" value="Genomic_DNA"/>
</dbReference>
<protein>
    <submittedName>
        <fullName evidence="3">Uncharacterized protein</fullName>
    </submittedName>
</protein>
<proteinExistence type="predicted"/>
<accession>A0A450VG84</accession>
<evidence type="ECO:0000313" key="3">
    <source>
        <dbReference type="EMBL" id="VFK03768.1"/>
    </source>
</evidence>
<evidence type="ECO:0000313" key="1">
    <source>
        <dbReference type="EMBL" id="VFJ98969.1"/>
    </source>
</evidence>
<dbReference type="InterPro" id="IPR057930">
    <property type="entry name" value="Antitoxin_put"/>
</dbReference>
<dbReference type="EMBL" id="CAADFI010000147">
    <property type="protein sequence ID" value="VFJ98969.1"/>
    <property type="molecule type" value="Genomic_DNA"/>
</dbReference>
<sequence length="68" mass="7755">MQGIEFESTMKAIFKQALTETLYEQRELLREIFAEVMEEIALTQAITEGSRTEPVGRADIFELLDSGE</sequence>
<evidence type="ECO:0000313" key="2">
    <source>
        <dbReference type="EMBL" id="VFJ99301.1"/>
    </source>
</evidence>